<dbReference type="EMBL" id="CP021255">
    <property type="protein sequence ID" value="AVD70160.1"/>
    <property type="molecule type" value="Genomic_DNA"/>
</dbReference>
<evidence type="ECO:0000256" key="1">
    <source>
        <dbReference type="ARBA" id="ARBA00001917"/>
    </source>
</evidence>
<dbReference type="PANTHER" id="PTHR43673">
    <property type="entry name" value="NAD(P)H NITROREDUCTASE YDGI-RELATED"/>
    <property type="match status" value="1"/>
</dbReference>
<keyword evidence="4" id="KW-0288">FMN</keyword>
<feature type="domain" description="Nitroreductase" evidence="6">
    <location>
        <begin position="7"/>
        <end position="59"/>
    </location>
</feature>
<evidence type="ECO:0000256" key="3">
    <source>
        <dbReference type="ARBA" id="ARBA00022630"/>
    </source>
</evidence>
<dbReference type="RefSeq" id="WP_104935486.1">
    <property type="nucleotide sequence ID" value="NZ_CP021255.1"/>
</dbReference>
<organism evidence="7 8">
    <name type="scientific">Desulfobulbus oralis</name>
    <dbReference type="NCBI Taxonomy" id="1986146"/>
    <lineage>
        <taxon>Bacteria</taxon>
        <taxon>Pseudomonadati</taxon>
        <taxon>Thermodesulfobacteriota</taxon>
        <taxon>Desulfobulbia</taxon>
        <taxon>Desulfobulbales</taxon>
        <taxon>Desulfobulbaceae</taxon>
        <taxon>Desulfobulbus</taxon>
    </lineage>
</organism>
<evidence type="ECO:0000313" key="8">
    <source>
        <dbReference type="Proteomes" id="UP000239867"/>
    </source>
</evidence>
<comment type="similarity">
    <text evidence="2">Belongs to the nitroreductase family.</text>
</comment>
<evidence type="ECO:0000259" key="6">
    <source>
        <dbReference type="Pfam" id="PF00881"/>
    </source>
</evidence>
<dbReference type="Gene3D" id="3.40.109.10">
    <property type="entry name" value="NADH Oxidase"/>
    <property type="match status" value="1"/>
</dbReference>
<dbReference type="Proteomes" id="UP000239867">
    <property type="component" value="Chromosome"/>
</dbReference>
<reference evidence="7 8" key="1">
    <citation type="journal article" date="2018" name="MBio">
        <title>Insights into the evolution of host association through the isolation and characterization of a novel human periodontal pathobiont, Desulfobulbus oralis.</title>
        <authorList>
            <person name="Cross K.L."/>
            <person name="Chirania P."/>
            <person name="Xiong W."/>
            <person name="Beall C.J."/>
            <person name="Elkins J.G."/>
            <person name="Giannone R.J."/>
            <person name="Griffen A.L."/>
            <person name="Guss A.M."/>
            <person name="Hettich R.L."/>
            <person name="Joshi S.S."/>
            <person name="Mokrzan E.M."/>
            <person name="Martin R.K."/>
            <person name="Zhulin I.B."/>
            <person name="Leys E.J."/>
            <person name="Podar M."/>
        </authorList>
    </citation>
    <scope>NUCLEOTIDE SEQUENCE [LARGE SCALE GENOMIC DNA]</scope>
    <source>
        <strain evidence="7 8">ORNL</strain>
    </source>
</reference>
<keyword evidence="8" id="KW-1185">Reference proteome</keyword>
<dbReference type="OrthoDB" id="9809288at2"/>
<dbReference type="KEGG" id="deo:CAY53_00570"/>
<accession>A0A2L1GKG4</accession>
<proteinExistence type="inferred from homology"/>
<keyword evidence="5" id="KW-0560">Oxidoreductase</keyword>
<evidence type="ECO:0000256" key="5">
    <source>
        <dbReference type="ARBA" id="ARBA00023002"/>
    </source>
</evidence>
<dbReference type="AlphaFoldDB" id="A0A2L1GKG4"/>
<dbReference type="SUPFAM" id="SSF55469">
    <property type="entry name" value="FMN-dependent nitroreductase-like"/>
    <property type="match status" value="1"/>
</dbReference>
<dbReference type="InterPro" id="IPR000415">
    <property type="entry name" value="Nitroreductase-like"/>
</dbReference>
<sequence>MEFAQLIRERYSVRRFTAEPVTDAELQSILEAARLAPTAVNKQPQRLLVLRSAGSLEKLRACTKYSFDAPLVIAVCANTAEAWVRPHDQDNSAVVDAAIVGTHLMLAVHNLGLGSTWLGFFDPVLFRREFKLPAHIEPVALFPIGHPAPEAQPSPMHAKRRPLAETVAYETF</sequence>
<evidence type="ECO:0000313" key="7">
    <source>
        <dbReference type="EMBL" id="AVD70160.1"/>
    </source>
</evidence>
<dbReference type="InterPro" id="IPR029479">
    <property type="entry name" value="Nitroreductase"/>
</dbReference>
<name>A0A2L1GKG4_9BACT</name>
<gene>
    <name evidence="7" type="ORF">CAY53_00570</name>
</gene>
<feature type="domain" description="Nitroreductase" evidence="6">
    <location>
        <begin position="67"/>
        <end position="146"/>
    </location>
</feature>
<dbReference type="GO" id="GO:0016491">
    <property type="term" value="F:oxidoreductase activity"/>
    <property type="evidence" value="ECO:0007669"/>
    <property type="project" value="UniProtKB-KW"/>
</dbReference>
<keyword evidence="3" id="KW-0285">Flavoprotein</keyword>
<comment type="cofactor">
    <cofactor evidence="1">
        <name>FMN</name>
        <dbReference type="ChEBI" id="CHEBI:58210"/>
    </cofactor>
</comment>
<dbReference type="CDD" id="cd20609">
    <property type="entry name" value="nitroreductase"/>
    <property type="match status" value="1"/>
</dbReference>
<protein>
    <submittedName>
        <fullName evidence="7">Nitroreductase</fullName>
    </submittedName>
</protein>
<dbReference type="Pfam" id="PF00881">
    <property type="entry name" value="Nitroreductase"/>
    <property type="match status" value="2"/>
</dbReference>
<evidence type="ECO:0000256" key="4">
    <source>
        <dbReference type="ARBA" id="ARBA00022643"/>
    </source>
</evidence>
<dbReference type="PANTHER" id="PTHR43673:SF2">
    <property type="entry name" value="NITROREDUCTASE"/>
    <property type="match status" value="1"/>
</dbReference>
<evidence type="ECO:0000256" key="2">
    <source>
        <dbReference type="ARBA" id="ARBA00007118"/>
    </source>
</evidence>